<dbReference type="SUPFAM" id="SSF140356">
    <property type="entry name" value="PPK N-terminal domain-like"/>
    <property type="match status" value="1"/>
</dbReference>
<feature type="active site" description="Phosphohistidine intermediate" evidence="6">
    <location>
        <position position="433"/>
    </location>
</feature>
<feature type="domain" description="Polyphosphate kinase C-terminal" evidence="10">
    <location>
        <begin position="502"/>
        <end position="673"/>
    </location>
</feature>
<comment type="caution">
    <text evidence="12">The sequence shown here is derived from an EMBL/GenBank/DDBJ whole genome shotgun (WGS) entry which is preliminary data.</text>
</comment>
<dbReference type="InterPro" id="IPR041108">
    <property type="entry name" value="PP_kinase_C_1"/>
</dbReference>
<evidence type="ECO:0000313" key="13">
    <source>
        <dbReference type="Proteomes" id="UP001172083"/>
    </source>
</evidence>
<keyword evidence="13" id="KW-1185">Reference proteome</keyword>
<sequence>MEDSKPFFDRDLSWLIFNYRVLQEAKDPTVPLYERIKFLSIYSSNLDEFFRVRVASWQSLNKLGKKKVKKNLPVNPKAILKDIHEKVNRQLDEFGHIFRNELLTGLRDNKIFVYVEEPIPDAFLAETEHYFRSRVLAYLQPYFLNQKNKQDPFLNNRGIYLALQLQAMDEEAPCFAYVNIPSDHLSRFFKITTASTGHHYVLLDDIVKSNLHLIFPHHKILACHCIKLNKSADLNIEDEYSGDLVEKISGQLDKRNIGPPSRFLYDQEMNDELLQQMVDAFGLSEDELVPGGKYHNLNDFMKLPNPLKPRLEYPKQLPVKKTVLDQGQSIFETISKKDVILHFPYQSYDYVLRFFNEAAIDPEVEEIKVTLYRIAANSLIANALISAVKNGKKVTVFVELKARFDEENNIRWAKKMQKAGINIIYSIPGLKVHAKVALVKRKSKKGLKDYAFFGTGNFNESTASIYADHGLLTCHDEMVSELDQVFNYLQKQKKIKGFDHILVSQFNLQERFLEMIDREIEFARNSEDAQIIIKLNNLEDQVMISKLYEASQAGVDVKLITRGICCLVPNVAGISENIEVYRLVDMYLEHARIFIFRHGGENNMYLSSADWMKRNLYRRIEVGFPIYDPAIRKELMQLINLQLKDNVKARKLDKNHKHLPIKRAPRARKIRAQIQFYNWLKSKQ</sequence>
<evidence type="ECO:0000256" key="5">
    <source>
        <dbReference type="ARBA" id="ARBA00022840"/>
    </source>
</evidence>
<keyword evidence="6" id="KW-0479">Metal-binding</keyword>
<evidence type="ECO:0000259" key="9">
    <source>
        <dbReference type="Pfam" id="PF13089"/>
    </source>
</evidence>
<evidence type="ECO:0000259" key="10">
    <source>
        <dbReference type="Pfam" id="PF13090"/>
    </source>
</evidence>
<evidence type="ECO:0000256" key="6">
    <source>
        <dbReference type="HAMAP-Rule" id="MF_00347"/>
    </source>
</evidence>
<dbReference type="Gene3D" id="3.30.870.10">
    <property type="entry name" value="Endonuclease Chain A"/>
    <property type="match status" value="2"/>
</dbReference>
<feature type="domain" description="Polyphosphate kinase N-terminal" evidence="9">
    <location>
        <begin position="7"/>
        <end position="113"/>
    </location>
</feature>
<evidence type="ECO:0000256" key="4">
    <source>
        <dbReference type="ARBA" id="ARBA00022777"/>
    </source>
</evidence>
<feature type="binding site" evidence="6">
    <location>
        <position position="562"/>
    </location>
    <ligand>
        <name>ATP</name>
        <dbReference type="ChEBI" id="CHEBI:30616"/>
    </ligand>
</feature>
<gene>
    <name evidence="12" type="primary">ppk1</name>
    <name evidence="6" type="synonym">ppk</name>
    <name evidence="12" type="ORF">QQ020_10870</name>
</gene>
<dbReference type="InterPro" id="IPR036832">
    <property type="entry name" value="PPK_N_dom_sf"/>
</dbReference>
<evidence type="ECO:0000259" key="8">
    <source>
        <dbReference type="Pfam" id="PF02503"/>
    </source>
</evidence>
<keyword evidence="5 6" id="KW-0067">ATP-binding</keyword>
<dbReference type="Pfam" id="PF02503">
    <property type="entry name" value="PP_kinase"/>
    <property type="match status" value="1"/>
</dbReference>
<dbReference type="Gene3D" id="1.20.58.310">
    <property type="entry name" value="Polyphosphate kinase N-terminal domain"/>
    <property type="match status" value="1"/>
</dbReference>
<dbReference type="GO" id="GO:0008976">
    <property type="term" value="F:polyphosphate kinase activity"/>
    <property type="evidence" value="ECO:0007669"/>
    <property type="project" value="UniProtKB-EC"/>
</dbReference>
<evidence type="ECO:0000256" key="3">
    <source>
        <dbReference type="ARBA" id="ARBA00022741"/>
    </source>
</evidence>
<organism evidence="12 13">
    <name type="scientific">Agaribacillus aureus</name>
    <dbReference type="NCBI Taxonomy" id="3051825"/>
    <lineage>
        <taxon>Bacteria</taxon>
        <taxon>Pseudomonadati</taxon>
        <taxon>Bacteroidota</taxon>
        <taxon>Cytophagia</taxon>
        <taxon>Cytophagales</taxon>
        <taxon>Splendidivirgaceae</taxon>
        <taxon>Agaribacillus</taxon>
    </lineage>
</organism>
<accession>A0ABT8L695</accession>
<keyword evidence="3 6" id="KW-0547">Nucleotide-binding</keyword>
<dbReference type="NCBIfam" id="TIGR03705">
    <property type="entry name" value="poly_P_kin"/>
    <property type="match status" value="1"/>
</dbReference>
<dbReference type="InterPro" id="IPR024953">
    <property type="entry name" value="PP_kinase_middle"/>
</dbReference>
<dbReference type="SUPFAM" id="SSF143724">
    <property type="entry name" value="PHP14-like"/>
    <property type="match status" value="1"/>
</dbReference>
<dbReference type="InterPro" id="IPR036830">
    <property type="entry name" value="PP_kinase_middle_dom_sf"/>
</dbReference>
<feature type="binding site" evidence="6">
    <location>
        <position position="45"/>
    </location>
    <ligand>
        <name>ATP</name>
        <dbReference type="ChEBI" id="CHEBI:30616"/>
    </ligand>
</feature>
<dbReference type="InterPro" id="IPR025198">
    <property type="entry name" value="PPK_N_dom"/>
</dbReference>
<keyword evidence="1 6" id="KW-0597">Phosphoprotein</keyword>
<evidence type="ECO:0000313" key="12">
    <source>
        <dbReference type="EMBL" id="MDN5212552.1"/>
    </source>
</evidence>
<comment type="cofactor">
    <cofactor evidence="6">
        <name>Mg(2+)</name>
        <dbReference type="ChEBI" id="CHEBI:18420"/>
    </cofactor>
</comment>
<name>A0ABT8L695_9BACT</name>
<dbReference type="InterPro" id="IPR003414">
    <property type="entry name" value="PP_kinase"/>
</dbReference>
<comment type="PTM">
    <text evidence="6 7">An intermediate of this reaction is the autophosphorylated ppk in which a phosphate is covalently linked to a histidine residue through a N-P bond.</text>
</comment>
<feature type="domain" description="Polyphosphate kinase middle" evidence="8">
    <location>
        <begin position="127"/>
        <end position="303"/>
    </location>
</feature>
<comment type="function">
    <text evidence="6 7">Catalyzes the reversible transfer of the terminal phosphate of ATP to form a long-chain polyphosphate (polyP).</text>
</comment>
<dbReference type="PANTHER" id="PTHR30218:SF0">
    <property type="entry name" value="POLYPHOSPHATE KINASE"/>
    <property type="match status" value="1"/>
</dbReference>
<evidence type="ECO:0000259" key="11">
    <source>
        <dbReference type="Pfam" id="PF17941"/>
    </source>
</evidence>
<feature type="binding site" evidence="6">
    <location>
        <position position="590"/>
    </location>
    <ligand>
        <name>ATP</name>
        <dbReference type="ChEBI" id="CHEBI:30616"/>
    </ligand>
</feature>
<dbReference type="PIRSF" id="PIRSF015589">
    <property type="entry name" value="PP_kinase"/>
    <property type="match status" value="1"/>
</dbReference>
<comment type="similarity">
    <text evidence="6 7">Belongs to the polyphosphate kinase 1 (PPK1) family.</text>
</comment>
<feature type="binding site" evidence="6">
    <location>
        <position position="373"/>
    </location>
    <ligand>
        <name>Mg(2+)</name>
        <dbReference type="ChEBI" id="CHEBI:18420"/>
    </ligand>
</feature>
<reference evidence="12" key="1">
    <citation type="submission" date="2023-06" db="EMBL/GenBank/DDBJ databases">
        <title>Genomic of Agaribacillus aureum.</title>
        <authorList>
            <person name="Wang G."/>
        </authorList>
    </citation>
    <scope>NUCLEOTIDE SEQUENCE</scope>
    <source>
        <strain evidence="12">BMA12</strain>
    </source>
</reference>
<dbReference type="HAMAP" id="MF_00347">
    <property type="entry name" value="Polyphosphate_kinase"/>
    <property type="match status" value="1"/>
</dbReference>
<dbReference type="InterPro" id="IPR025200">
    <property type="entry name" value="PPK_C_dom2"/>
</dbReference>
<keyword evidence="6" id="KW-0460">Magnesium</keyword>
<comment type="catalytic activity">
    <reaction evidence="6 7">
        <text>[phosphate](n) + ATP = [phosphate](n+1) + ADP</text>
        <dbReference type="Rhea" id="RHEA:19573"/>
        <dbReference type="Rhea" id="RHEA-COMP:9859"/>
        <dbReference type="Rhea" id="RHEA-COMP:14280"/>
        <dbReference type="ChEBI" id="CHEBI:16838"/>
        <dbReference type="ChEBI" id="CHEBI:30616"/>
        <dbReference type="ChEBI" id="CHEBI:456216"/>
        <dbReference type="EC" id="2.7.4.1"/>
    </reaction>
</comment>
<dbReference type="NCBIfam" id="NF003921">
    <property type="entry name" value="PRK05443.2-2"/>
    <property type="match status" value="1"/>
</dbReference>
<dbReference type="SUPFAM" id="SSF56024">
    <property type="entry name" value="Phospholipase D/nuclease"/>
    <property type="match status" value="2"/>
</dbReference>
<dbReference type="CDD" id="cd09164">
    <property type="entry name" value="PLDc_EcPPK1_C1_like"/>
    <property type="match status" value="1"/>
</dbReference>
<dbReference type="EC" id="2.7.4.1" evidence="6 7"/>
<evidence type="ECO:0000256" key="1">
    <source>
        <dbReference type="ARBA" id="ARBA00022553"/>
    </source>
</evidence>
<dbReference type="NCBIfam" id="NF003917">
    <property type="entry name" value="PRK05443.1-1"/>
    <property type="match status" value="1"/>
</dbReference>
<evidence type="ECO:0000256" key="2">
    <source>
        <dbReference type="ARBA" id="ARBA00022679"/>
    </source>
</evidence>
<evidence type="ECO:0000256" key="7">
    <source>
        <dbReference type="RuleBase" id="RU003800"/>
    </source>
</evidence>
<feature type="domain" description="Polyphosphate kinase C-terminal" evidence="11">
    <location>
        <begin position="329"/>
        <end position="494"/>
    </location>
</feature>
<dbReference type="EMBL" id="JAUJEB010000001">
    <property type="protein sequence ID" value="MDN5212552.1"/>
    <property type="molecule type" value="Genomic_DNA"/>
</dbReference>
<dbReference type="PANTHER" id="PTHR30218">
    <property type="entry name" value="POLYPHOSPHATE KINASE"/>
    <property type="match status" value="1"/>
</dbReference>
<keyword evidence="2 6" id="KW-0808">Transferase</keyword>
<dbReference type="Pfam" id="PF17941">
    <property type="entry name" value="PP_kinase_C_1"/>
    <property type="match status" value="1"/>
</dbReference>
<protein>
    <recommendedName>
        <fullName evidence="6 7">Polyphosphate kinase</fullName>
        <ecNumber evidence="6 7">2.7.4.1</ecNumber>
    </recommendedName>
    <alternativeName>
        <fullName evidence="6">ATP-polyphosphate phosphotransferase</fullName>
    </alternativeName>
    <alternativeName>
        <fullName evidence="6">Polyphosphoric acid kinase</fullName>
    </alternativeName>
</protein>
<feature type="binding site" evidence="6">
    <location>
        <position position="466"/>
    </location>
    <ligand>
        <name>ATP</name>
        <dbReference type="ChEBI" id="CHEBI:30616"/>
    </ligand>
</feature>
<dbReference type="Proteomes" id="UP001172083">
    <property type="component" value="Unassembled WGS sequence"/>
</dbReference>
<feature type="binding site" evidence="6">
    <location>
        <position position="403"/>
    </location>
    <ligand>
        <name>Mg(2+)</name>
        <dbReference type="ChEBI" id="CHEBI:18420"/>
    </ligand>
</feature>
<proteinExistence type="inferred from homology"/>
<dbReference type="Pfam" id="PF13089">
    <property type="entry name" value="PP_kinase_N"/>
    <property type="match status" value="1"/>
</dbReference>
<dbReference type="CDD" id="cd09167">
    <property type="entry name" value="PLDc_EcPPK1_C2_like"/>
    <property type="match status" value="1"/>
</dbReference>
<dbReference type="Pfam" id="PF13090">
    <property type="entry name" value="PP_kinase_C"/>
    <property type="match status" value="1"/>
</dbReference>
<dbReference type="RefSeq" id="WP_346757869.1">
    <property type="nucleotide sequence ID" value="NZ_JAUJEB010000001.1"/>
</dbReference>
<dbReference type="Gene3D" id="3.30.1840.10">
    <property type="entry name" value="Polyphosphate kinase middle domain"/>
    <property type="match status" value="1"/>
</dbReference>
<keyword evidence="4 6" id="KW-0418">Kinase</keyword>